<gene>
    <name evidence="9" type="ORF">NIT7321_03414</name>
</gene>
<keyword evidence="4 7" id="KW-0133">Cell shape</keyword>
<reference evidence="10" key="1">
    <citation type="submission" date="2015-05" db="EMBL/GenBank/DDBJ databases">
        <authorList>
            <person name="Rodrigo-Torres Lidia"/>
            <person name="Arahal R.David."/>
        </authorList>
    </citation>
    <scope>NUCLEOTIDE SEQUENCE [LARGE SCALE GENOMIC DNA]</scope>
    <source>
        <strain evidence="10">CECT 7321</strain>
    </source>
</reference>
<dbReference type="PANTHER" id="PTHR38589">
    <property type="entry name" value="BLR0621 PROTEIN"/>
    <property type="match status" value="1"/>
</dbReference>
<keyword evidence="5 7" id="KW-0573">Peptidoglycan synthesis</keyword>
<dbReference type="Gene3D" id="2.40.440.10">
    <property type="entry name" value="L,D-transpeptidase catalytic domain-like"/>
    <property type="match status" value="1"/>
</dbReference>
<evidence type="ECO:0000313" key="9">
    <source>
        <dbReference type="EMBL" id="CRL12536.1"/>
    </source>
</evidence>
<accession>A0A0H5D601</accession>
<evidence type="ECO:0000256" key="1">
    <source>
        <dbReference type="ARBA" id="ARBA00004752"/>
    </source>
</evidence>
<dbReference type="RefSeq" id="WP_243445132.1">
    <property type="nucleotide sequence ID" value="NZ_CVRL01000041.1"/>
</dbReference>
<evidence type="ECO:0000256" key="4">
    <source>
        <dbReference type="ARBA" id="ARBA00022960"/>
    </source>
</evidence>
<feature type="active site" description="Proton donor/acceptor" evidence="7">
    <location>
        <position position="135"/>
    </location>
</feature>
<name>A0A0H5D601_9RHOB</name>
<dbReference type="STRING" id="481446.NIT7645_03344"/>
<dbReference type="Pfam" id="PF03734">
    <property type="entry name" value="YkuD"/>
    <property type="match status" value="1"/>
</dbReference>
<feature type="active site" description="Nucleophile" evidence="7">
    <location>
        <position position="147"/>
    </location>
</feature>
<proteinExistence type="inferred from homology"/>
<dbReference type="EMBL" id="CVRL01000041">
    <property type="protein sequence ID" value="CRL12536.1"/>
    <property type="molecule type" value="Genomic_DNA"/>
</dbReference>
<evidence type="ECO:0000256" key="3">
    <source>
        <dbReference type="ARBA" id="ARBA00022679"/>
    </source>
</evidence>
<evidence type="ECO:0000256" key="2">
    <source>
        <dbReference type="ARBA" id="ARBA00005992"/>
    </source>
</evidence>
<dbReference type="GO" id="GO:0009252">
    <property type="term" value="P:peptidoglycan biosynthetic process"/>
    <property type="evidence" value="ECO:0007669"/>
    <property type="project" value="UniProtKB-UniPathway"/>
</dbReference>
<sequence length="184" mass="20559">MADLLRGTRPEDMVLTPRGVRFQGRTLPCSIGKGGLSNHKVEGDGATPVGCHRIVGMLYRPDRLSRPAPWAEMIGPRDLWSDDTDDAAYNHHVRAPYTKSHEALRRADPLYDLVFITDWNWPKATPGRGSAIFIHQWRRPRFGTEGCIAFSRSDLLWLTRRVTIGTRLIVPPIASMTVAGTSGQ</sequence>
<dbReference type="InterPro" id="IPR038063">
    <property type="entry name" value="Transpep_catalytic_dom"/>
</dbReference>
<evidence type="ECO:0000256" key="5">
    <source>
        <dbReference type="ARBA" id="ARBA00022984"/>
    </source>
</evidence>
<dbReference type="CDD" id="cd16913">
    <property type="entry name" value="YkuD_like"/>
    <property type="match status" value="1"/>
</dbReference>
<evidence type="ECO:0000313" key="10">
    <source>
        <dbReference type="Proteomes" id="UP000043764"/>
    </source>
</evidence>
<dbReference type="GO" id="GO:0004180">
    <property type="term" value="F:carboxypeptidase activity"/>
    <property type="evidence" value="ECO:0007669"/>
    <property type="project" value="UniProtKB-ARBA"/>
</dbReference>
<evidence type="ECO:0000259" key="8">
    <source>
        <dbReference type="PROSITE" id="PS52029"/>
    </source>
</evidence>
<evidence type="ECO:0000256" key="7">
    <source>
        <dbReference type="PROSITE-ProRule" id="PRU01373"/>
    </source>
</evidence>
<dbReference type="Proteomes" id="UP000043764">
    <property type="component" value="Unassembled WGS sequence"/>
</dbReference>
<dbReference type="PROSITE" id="PS52029">
    <property type="entry name" value="LD_TPASE"/>
    <property type="match status" value="1"/>
</dbReference>
<protein>
    <submittedName>
        <fullName evidence="9">L,D-transpeptidase catalytic domain</fullName>
    </submittedName>
</protein>
<keyword evidence="3" id="KW-0808">Transferase</keyword>
<dbReference type="UniPathway" id="UPA00219"/>
<keyword evidence="10" id="KW-1185">Reference proteome</keyword>
<comment type="pathway">
    <text evidence="1 7">Cell wall biogenesis; peptidoglycan biosynthesis.</text>
</comment>
<dbReference type="GO" id="GO:0008360">
    <property type="term" value="P:regulation of cell shape"/>
    <property type="evidence" value="ECO:0007669"/>
    <property type="project" value="UniProtKB-UniRule"/>
</dbReference>
<dbReference type="GO" id="GO:0016740">
    <property type="term" value="F:transferase activity"/>
    <property type="evidence" value="ECO:0007669"/>
    <property type="project" value="UniProtKB-KW"/>
</dbReference>
<organism evidence="9 10">
    <name type="scientific">Phaeobacter italicus</name>
    <dbReference type="NCBI Taxonomy" id="481446"/>
    <lineage>
        <taxon>Bacteria</taxon>
        <taxon>Pseudomonadati</taxon>
        <taxon>Pseudomonadota</taxon>
        <taxon>Alphaproteobacteria</taxon>
        <taxon>Rhodobacterales</taxon>
        <taxon>Roseobacteraceae</taxon>
        <taxon>Phaeobacter</taxon>
    </lineage>
</organism>
<keyword evidence="6 7" id="KW-0961">Cell wall biogenesis/degradation</keyword>
<dbReference type="AlphaFoldDB" id="A0A0H5D601"/>
<dbReference type="InterPro" id="IPR005490">
    <property type="entry name" value="LD_TPept_cat_dom"/>
</dbReference>
<dbReference type="SUPFAM" id="SSF141523">
    <property type="entry name" value="L,D-transpeptidase catalytic domain-like"/>
    <property type="match status" value="1"/>
</dbReference>
<feature type="domain" description="L,D-TPase catalytic" evidence="8">
    <location>
        <begin position="2"/>
        <end position="171"/>
    </location>
</feature>
<dbReference type="PANTHER" id="PTHR38589:SF1">
    <property type="entry name" value="BLR0621 PROTEIN"/>
    <property type="match status" value="1"/>
</dbReference>
<dbReference type="GO" id="GO:0071555">
    <property type="term" value="P:cell wall organization"/>
    <property type="evidence" value="ECO:0007669"/>
    <property type="project" value="UniProtKB-UniRule"/>
</dbReference>
<evidence type="ECO:0000256" key="6">
    <source>
        <dbReference type="ARBA" id="ARBA00023316"/>
    </source>
</evidence>
<comment type="similarity">
    <text evidence="2">Belongs to the YkuD family.</text>
</comment>